<evidence type="ECO:0000256" key="3">
    <source>
        <dbReference type="ARBA" id="ARBA00022670"/>
    </source>
</evidence>
<name>A0A975IYT2_9BACT</name>
<feature type="transmembrane region" description="Helical" evidence="8">
    <location>
        <begin position="206"/>
        <end position="224"/>
    </location>
</feature>
<proteinExistence type="predicted"/>
<feature type="transmembrane region" description="Helical" evidence="8">
    <location>
        <begin position="117"/>
        <end position="134"/>
    </location>
</feature>
<evidence type="ECO:0000256" key="8">
    <source>
        <dbReference type="SAM" id="Phobius"/>
    </source>
</evidence>
<feature type="transmembrane region" description="Helical" evidence="8">
    <location>
        <begin position="63"/>
        <end position="81"/>
    </location>
</feature>
<evidence type="ECO:0000256" key="6">
    <source>
        <dbReference type="ARBA" id="ARBA00022989"/>
    </source>
</evidence>
<dbReference type="NCBIfam" id="TIGR02602">
    <property type="entry name" value="8TM_EpsH"/>
    <property type="match status" value="1"/>
</dbReference>
<feature type="transmembrane region" description="Helical" evidence="8">
    <location>
        <begin position="233"/>
        <end position="258"/>
    </location>
</feature>
<dbReference type="InterPro" id="IPR013426">
    <property type="entry name" value="EpsH-like"/>
</dbReference>
<keyword evidence="6 8" id="KW-1133">Transmembrane helix</keyword>
<evidence type="ECO:0000256" key="4">
    <source>
        <dbReference type="ARBA" id="ARBA00022692"/>
    </source>
</evidence>
<keyword evidence="5" id="KW-0378">Hydrolase</keyword>
<evidence type="ECO:0000256" key="7">
    <source>
        <dbReference type="ARBA" id="ARBA00023136"/>
    </source>
</evidence>
<sequence length="324" mass="36317">MNPSEEGSLTPATQPESRDNVIAWVGLALVIGFFYFGLHHYGPGRAEFVVQTWTRAWNKESDFEHGVIFPFLLAGLLFWRRKEILAARGPGEWLGLIPAVFGALLFLLSYRTIQWRVAIIGLPFLLTGSVWYLWGRRAAWLLAFPLFLIWLAIPVGFLQQATGGLQLIATRLAHVGASLFGVPTTIMGNKLIMADGAGFDVDEGCSGIRSLWALMLIAAAWTYVARIPLWKRVLLFLSAFPIAIIGNALRLISIFIIAKFSGTHFAGGTWHDWSPLVFFYPFSLFLLLTVHSILEGGLPWRKHNRREVRRTVVTRNTVARTQTP</sequence>
<comment type="subcellular location">
    <subcellularLocation>
        <location evidence="1">Cell membrane</location>
        <topology evidence="1">Multi-pass membrane protein</topology>
    </subcellularLocation>
</comment>
<evidence type="ECO:0000256" key="1">
    <source>
        <dbReference type="ARBA" id="ARBA00004651"/>
    </source>
</evidence>
<dbReference type="Proteomes" id="UP000676169">
    <property type="component" value="Chromosome"/>
</dbReference>
<dbReference type="RefSeq" id="WP_211630310.1">
    <property type="nucleotide sequence ID" value="NZ_CP073100.1"/>
</dbReference>
<feature type="transmembrane region" description="Helical" evidence="8">
    <location>
        <begin position="140"/>
        <end position="158"/>
    </location>
</feature>
<feature type="transmembrane region" description="Helical" evidence="8">
    <location>
        <begin position="278"/>
        <end position="300"/>
    </location>
</feature>
<dbReference type="GO" id="GO:0006508">
    <property type="term" value="P:proteolysis"/>
    <property type="evidence" value="ECO:0007669"/>
    <property type="project" value="UniProtKB-KW"/>
</dbReference>
<dbReference type="AlphaFoldDB" id="A0A975IYT2"/>
<dbReference type="GO" id="GO:0008233">
    <property type="term" value="F:peptidase activity"/>
    <property type="evidence" value="ECO:0007669"/>
    <property type="project" value="UniProtKB-KW"/>
</dbReference>
<feature type="transmembrane region" description="Helical" evidence="8">
    <location>
        <begin position="93"/>
        <end position="110"/>
    </location>
</feature>
<accession>A0A975IYT2</accession>
<dbReference type="NCBIfam" id="TIGR04178">
    <property type="entry name" value="exo_archaeo"/>
    <property type="match status" value="1"/>
</dbReference>
<dbReference type="GO" id="GO:0005886">
    <property type="term" value="C:plasma membrane"/>
    <property type="evidence" value="ECO:0007669"/>
    <property type="project" value="UniProtKB-SubCell"/>
</dbReference>
<dbReference type="KEGG" id="lamb:KBB96_15165"/>
<reference evidence="9" key="1">
    <citation type="submission" date="2021-04" db="EMBL/GenBank/DDBJ databases">
        <title>Luteolibacter sp. 32A isolated from the skin of an Anderson's salamander (Ambystoma andersonii).</title>
        <authorList>
            <person name="Spergser J."/>
            <person name="Busse H.-J."/>
        </authorList>
    </citation>
    <scope>NUCLEOTIDE SEQUENCE</scope>
    <source>
        <strain evidence="9">32A</strain>
    </source>
</reference>
<feature type="transmembrane region" description="Helical" evidence="8">
    <location>
        <begin position="21"/>
        <end position="42"/>
    </location>
</feature>
<evidence type="ECO:0000256" key="2">
    <source>
        <dbReference type="ARBA" id="ARBA00022475"/>
    </source>
</evidence>
<keyword evidence="7 8" id="KW-0472">Membrane</keyword>
<feature type="transmembrane region" description="Helical" evidence="8">
    <location>
        <begin position="165"/>
        <end position="186"/>
    </location>
</feature>
<dbReference type="InterPro" id="IPR019127">
    <property type="entry name" value="Exosortase"/>
</dbReference>
<protein>
    <submittedName>
        <fullName evidence="9">Exosortase/archaeosortase family protein</fullName>
    </submittedName>
</protein>
<keyword evidence="3" id="KW-0645">Protease</keyword>
<dbReference type="Pfam" id="PF09721">
    <property type="entry name" value="Exosortase_EpsH"/>
    <property type="match status" value="1"/>
</dbReference>
<evidence type="ECO:0000313" key="9">
    <source>
        <dbReference type="EMBL" id="QUE50203.1"/>
    </source>
</evidence>
<keyword evidence="10" id="KW-1185">Reference proteome</keyword>
<dbReference type="EMBL" id="CP073100">
    <property type="protein sequence ID" value="QUE50203.1"/>
    <property type="molecule type" value="Genomic_DNA"/>
</dbReference>
<organism evidence="9 10">
    <name type="scientific">Luteolibacter ambystomatis</name>
    <dbReference type="NCBI Taxonomy" id="2824561"/>
    <lineage>
        <taxon>Bacteria</taxon>
        <taxon>Pseudomonadati</taxon>
        <taxon>Verrucomicrobiota</taxon>
        <taxon>Verrucomicrobiia</taxon>
        <taxon>Verrucomicrobiales</taxon>
        <taxon>Verrucomicrobiaceae</taxon>
        <taxon>Luteolibacter</taxon>
    </lineage>
</organism>
<keyword evidence="4 8" id="KW-0812">Transmembrane</keyword>
<gene>
    <name evidence="9" type="ORF">KBB96_15165</name>
</gene>
<evidence type="ECO:0000313" key="10">
    <source>
        <dbReference type="Proteomes" id="UP000676169"/>
    </source>
</evidence>
<dbReference type="InterPro" id="IPR026392">
    <property type="entry name" value="Exo/Archaeosortase_dom"/>
</dbReference>
<keyword evidence="2" id="KW-1003">Cell membrane</keyword>
<evidence type="ECO:0000256" key="5">
    <source>
        <dbReference type="ARBA" id="ARBA00022801"/>
    </source>
</evidence>